<organism evidence="2 3">
    <name type="scientific">Thlaspi arvense</name>
    <name type="common">Field penny-cress</name>
    <dbReference type="NCBI Taxonomy" id="13288"/>
    <lineage>
        <taxon>Eukaryota</taxon>
        <taxon>Viridiplantae</taxon>
        <taxon>Streptophyta</taxon>
        <taxon>Embryophyta</taxon>
        <taxon>Tracheophyta</taxon>
        <taxon>Spermatophyta</taxon>
        <taxon>Magnoliopsida</taxon>
        <taxon>eudicotyledons</taxon>
        <taxon>Gunneridae</taxon>
        <taxon>Pentapetalae</taxon>
        <taxon>rosids</taxon>
        <taxon>malvids</taxon>
        <taxon>Brassicales</taxon>
        <taxon>Brassicaceae</taxon>
        <taxon>Thlaspideae</taxon>
        <taxon>Thlaspi</taxon>
    </lineage>
</organism>
<feature type="region of interest" description="Disordered" evidence="1">
    <location>
        <begin position="111"/>
        <end position="130"/>
    </location>
</feature>
<dbReference type="AlphaFoldDB" id="A0AAU9RQ30"/>
<accession>A0AAU9RQ30</accession>
<dbReference type="EMBL" id="OU466858">
    <property type="protein sequence ID" value="CAH2044579.1"/>
    <property type="molecule type" value="Genomic_DNA"/>
</dbReference>
<evidence type="ECO:0000313" key="2">
    <source>
        <dbReference type="EMBL" id="CAH2044579.1"/>
    </source>
</evidence>
<feature type="compositionally biased region" description="Basic and acidic residues" evidence="1">
    <location>
        <begin position="117"/>
        <end position="130"/>
    </location>
</feature>
<name>A0AAU9RQ30_THLAR</name>
<gene>
    <name evidence="2" type="ORF">TAV2_LOCUS7634</name>
</gene>
<protein>
    <submittedName>
        <fullName evidence="2">Uncharacterized protein</fullName>
    </submittedName>
</protein>
<sequence length="130" mass="15157">VSRVPKVFQRRKNRGSSLQVAVPVRRRSKERIRPRLKKRLLLEQCFRGRTIMGRKTGCRPPDLWARKNMQRMWKRGIIKKRKLANGYCFKKNTSPSSSIVVMINSKDAIPPHPLSFSEKEAEARAVTDQE</sequence>
<proteinExistence type="predicted"/>
<reference evidence="2 3" key="1">
    <citation type="submission" date="2022-03" db="EMBL/GenBank/DDBJ databases">
        <authorList>
            <person name="Nunn A."/>
            <person name="Chopra R."/>
            <person name="Nunn A."/>
            <person name="Contreras Garrido A."/>
        </authorList>
    </citation>
    <scope>NUCLEOTIDE SEQUENCE [LARGE SCALE GENOMIC DNA]</scope>
</reference>
<evidence type="ECO:0000256" key="1">
    <source>
        <dbReference type="SAM" id="MobiDB-lite"/>
    </source>
</evidence>
<feature type="non-terminal residue" evidence="2">
    <location>
        <position position="130"/>
    </location>
</feature>
<evidence type="ECO:0000313" key="3">
    <source>
        <dbReference type="Proteomes" id="UP000836841"/>
    </source>
</evidence>
<keyword evidence="3" id="KW-1185">Reference proteome</keyword>
<dbReference type="Proteomes" id="UP000836841">
    <property type="component" value="Chromosome 2"/>
</dbReference>